<name>A0A852VNN2_9BACT</name>
<evidence type="ECO:0008006" key="5">
    <source>
        <dbReference type="Google" id="ProtNLM"/>
    </source>
</evidence>
<proteinExistence type="predicted"/>
<feature type="region of interest" description="Disordered" evidence="1">
    <location>
        <begin position="135"/>
        <end position="159"/>
    </location>
</feature>
<comment type="caution">
    <text evidence="3">The sequence shown here is derived from an EMBL/GenBank/DDBJ whole genome shotgun (WGS) entry which is preliminary data.</text>
</comment>
<organism evidence="3 4">
    <name type="scientific">Tunturiibacter lichenicola</name>
    <dbReference type="NCBI Taxonomy" id="2051959"/>
    <lineage>
        <taxon>Bacteria</taxon>
        <taxon>Pseudomonadati</taxon>
        <taxon>Acidobacteriota</taxon>
        <taxon>Terriglobia</taxon>
        <taxon>Terriglobales</taxon>
        <taxon>Acidobacteriaceae</taxon>
        <taxon>Tunturiibacter</taxon>
    </lineage>
</organism>
<gene>
    <name evidence="3" type="ORF">HDF08_003084</name>
</gene>
<dbReference type="AlphaFoldDB" id="A0A852VNN2"/>
<dbReference type="PROSITE" id="PS51318">
    <property type="entry name" value="TAT"/>
    <property type="match status" value="1"/>
</dbReference>
<sequence length="249" mass="26309">MSSIKQLTRREALRLVSSALAATATLEALAQTPSGTPIADQTINAGGVDMHITETRQNGRDVVHIVVTKDGAKLFETKTTLINTSPTEALTSQTLTDGHGFTYHIQVNAKQSPNQPNQPPQVTFRVVIEQQAGNKQEFSGSIGSSSNPDNAKYPPPLDSVLPGNVKEQLSPLNGPVQDKVHGLEKTTGIHPEKEDHPHVWAERNCHALCNGISGLAALIICGGTAGIGCAIATVGFLMTASYCADACPK</sequence>
<evidence type="ECO:0000256" key="2">
    <source>
        <dbReference type="SAM" id="SignalP"/>
    </source>
</evidence>
<accession>A0A852VNN2</accession>
<evidence type="ECO:0000313" key="4">
    <source>
        <dbReference type="Proteomes" id="UP000564385"/>
    </source>
</evidence>
<reference evidence="3 4" key="1">
    <citation type="submission" date="2020-07" db="EMBL/GenBank/DDBJ databases">
        <title>Genomic Encyclopedia of Type Strains, Phase IV (KMG-V): Genome sequencing to study the core and pangenomes of soil and plant-associated prokaryotes.</title>
        <authorList>
            <person name="Whitman W."/>
        </authorList>
    </citation>
    <scope>NUCLEOTIDE SEQUENCE [LARGE SCALE GENOMIC DNA]</scope>
    <source>
        <strain evidence="3 4">M8UP22</strain>
    </source>
</reference>
<protein>
    <recommendedName>
        <fullName evidence="5">Secreted protein</fullName>
    </recommendedName>
</protein>
<evidence type="ECO:0000313" key="3">
    <source>
        <dbReference type="EMBL" id="NYF90982.1"/>
    </source>
</evidence>
<dbReference type="EMBL" id="JACCCU010000002">
    <property type="protein sequence ID" value="NYF90982.1"/>
    <property type="molecule type" value="Genomic_DNA"/>
</dbReference>
<feature type="chain" id="PRO_5032704258" description="Secreted protein" evidence="2">
    <location>
        <begin position="31"/>
        <end position="249"/>
    </location>
</feature>
<feature type="signal peptide" evidence="2">
    <location>
        <begin position="1"/>
        <end position="30"/>
    </location>
</feature>
<dbReference type="InterPro" id="IPR006311">
    <property type="entry name" value="TAT_signal"/>
</dbReference>
<evidence type="ECO:0000256" key="1">
    <source>
        <dbReference type="SAM" id="MobiDB-lite"/>
    </source>
</evidence>
<dbReference type="Proteomes" id="UP000564385">
    <property type="component" value="Unassembled WGS sequence"/>
</dbReference>
<keyword evidence="2" id="KW-0732">Signal</keyword>
<feature type="compositionally biased region" description="Polar residues" evidence="1">
    <location>
        <begin position="135"/>
        <end position="149"/>
    </location>
</feature>